<evidence type="ECO:0000313" key="3">
    <source>
        <dbReference type="EMBL" id="KAI1720512.1"/>
    </source>
</evidence>
<evidence type="ECO:0000313" key="4">
    <source>
        <dbReference type="Proteomes" id="UP001201812"/>
    </source>
</evidence>
<organism evidence="3 4">
    <name type="scientific">Ditylenchus destructor</name>
    <dbReference type="NCBI Taxonomy" id="166010"/>
    <lineage>
        <taxon>Eukaryota</taxon>
        <taxon>Metazoa</taxon>
        <taxon>Ecdysozoa</taxon>
        <taxon>Nematoda</taxon>
        <taxon>Chromadorea</taxon>
        <taxon>Rhabditida</taxon>
        <taxon>Tylenchina</taxon>
        <taxon>Tylenchomorpha</taxon>
        <taxon>Sphaerularioidea</taxon>
        <taxon>Anguinidae</taxon>
        <taxon>Anguininae</taxon>
        <taxon>Ditylenchus</taxon>
    </lineage>
</organism>
<reference evidence="3" key="1">
    <citation type="submission" date="2022-01" db="EMBL/GenBank/DDBJ databases">
        <title>Genome Sequence Resource for Two Populations of Ditylenchus destructor, the Migratory Endoparasitic Phytonematode.</title>
        <authorList>
            <person name="Zhang H."/>
            <person name="Lin R."/>
            <person name="Xie B."/>
        </authorList>
    </citation>
    <scope>NUCLEOTIDE SEQUENCE</scope>
    <source>
        <strain evidence="3">BazhouSP</strain>
    </source>
</reference>
<comment type="caution">
    <text evidence="3">The sequence shown here is derived from an EMBL/GenBank/DDBJ whole genome shotgun (WGS) entry which is preliminary data.</text>
</comment>
<dbReference type="Proteomes" id="UP001201812">
    <property type="component" value="Unassembled WGS sequence"/>
</dbReference>
<keyword evidence="4" id="KW-1185">Reference proteome</keyword>
<dbReference type="GO" id="GO:0006506">
    <property type="term" value="P:GPI anchor biosynthetic process"/>
    <property type="evidence" value="ECO:0007669"/>
    <property type="project" value="TreeGrafter"/>
</dbReference>
<dbReference type="PANTHER" id="PTHR12892:SF12">
    <property type="entry name" value="RHOMBOID DOMAIN-CONTAINING PROTEIN"/>
    <property type="match status" value="1"/>
</dbReference>
<feature type="transmembrane region" description="Helical" evidence="1">
    <location>
        <begin position="206"/>
        <end position="225"/>
    </location>
</feature>
<keyword evidence="1" id="KW-1133">Transmembrane helix</keyword>
<feature type="transmembrane region" description="Helical" evidence="1">
    <location>
        <begin position="98"/>
        <end position="121"/>
    </location>
</feature>
<evidence type="ECO:0000256" key="1">
    <source>
        <dbReference type="SAM" id="Phobius"/>
    </source>
</evidence>
<name>A0AAD4N832_9BILA</name>
<dbReference type="Pfam" id="PF10277">
    <property type="entry name" value="Frag1"/>
    <property type="match status" value="1"/>
</dbReference>
<feature type="transmembrane region" description="Helical" evidence="1">
    <location>
        <begin position="292"/>
        <end position="311"/>
    </location>
</feature>
<protein>
    <submittedName>
        <fullName evidence="3">Frag1/DRAM/Sfk1 family domain-containing protein</fullName>
    </submittedName>
</protein>
<dbReference type="InterPro" id="IPR039545">
    <property type="entry name" value="PGAP2"/>
</dbReference>
<dbReference type="GO" id="GO:0005789">
    <property type="term" value="C:endoplasmic reticulum membrane"/>
    <property type="evidence" value="ECO:0007669"/>
    <property type="project" value="TreeGrafter"/>
</dbReference>
<dbReference type="InterPro" id="IPR019402">
    <property type="entry name" value="CWH43_N"/>
</dbReference>
<feature type="transmembrane region" description="Helical" evidence="1">
    <location>
        <begin position="263"/>
        <end position="286"/>
    </location>
</feature>
<evidence type="ECO:0000259" key="2">
    <source>
        <dbReference type="Pfam" id="PF10277"/>
    </source>
</evidence>
<feature type="domain" description="CWH43-like N-terminal" evidence="2">
    <location>
        <begin position="95"/>
        <end position="320"/>
    </location>
</feature>
<dbReference type="GO" id="GO:0000139">
    <property type="term" value="C:Golgi membrane"/>
    <property type="evidence" value="ECO:0007669"/>
    <property type="project" value="InterPro"/>
</dbReference>
<feature type="transmembrane region" description="Helical" evidence="1">
    <location>
        <begin position="231"/>
        <end position="251"/>
    </location>
</feature>
<keyword evidence="1" id="KW-0812">Transmembrane</keyword>
<dbReference type="EMBL" id="JAKKPZ010000005">
    <property type="protein sequence ID" value="KAI1720512.1"/>
    <property type="molecule type" value="Genomic_DNA"/>
</dbReference>
<accession>A0AAD4N832</accession>
<dbReference type="PANTHER" id="PTHR12892">
    <property type="entry name" value="FGF RECEPTOR ACTIVATING PROTEIN 1"/>
    <property type="match status" value="1"/>
</dbReference>
<sequence length="330" mass="36959">MLKVSASNENEFTLPQCNDVNVIYGGSHIVSSASEIICEVSTVDSGSSAVTVTTHLPEDNKKSNHALSTSSNSTELLSNTTSDIYVKRKELLSFNFSLVYALSLGIPISSLVLVFVVGIIADTDKLFYYDWDCGKAIIPSVSRIINLPLERTIWNFGILAHIPLRLLILLQQYVSSTRTRWRQRYNSNKSSQSTQLARKVSPGPELLLFSGIAELIFIIALTVVGERESPQMHVVFFSSFIAGCALYFMMISRSSGSKIKRRIRAMFTVIFYCLIVIISTSFFLNLNFCVKHAYTVFVASEYITVVIIYIFHAISARDFLQYSYSLVIVK</sequence>
<keyword evidence="1" id="KW-0472">Membrane</keyword>
<dbReference type="AlphaFoldDB" id="A0AAD4N832"/>
<gene>
    <name evidence="3" type="ORF">DdX_04747</name>
</gene>
<proteinExistence type="predicted"/>